<evidence type="ECO:0000313" key="1">
    <source>
        <dbReference type="EMBL" id="XAY05968.1"/>
    </source>
</evidence>
<dbReference type="AlphaFoldDB" id="A0AAU7AWG1"/>
<gene>
    <name evidence="1" type="ORF">DSM112329_02829</name>
</gene>
<proteinExistence type="predicted"/>
<organism evidence="1">
    <name type="scientific">Paraconexibacter sp. AEG42_29</name>
    <dbReference type="NCBI Taxonomy" id="2997339"/>
    <lineage>
        <taxon>Bacteria</taxon>
        <taxon>Bacillati</taxon>
        <taxon>Actinomycetota</taxon>
        <taxon>Thermoleophilia</taxon>
        <taxon>Solirubrobacterales</taxon>
        <taxon>Paraconexibacteraceae</taxon>
        <taxon>Paraconexibacter</taxon>
    </lineage>
</organism>
<name>A0AAU7AWG1_9ACTN</name>
<reference evidence="1" key="1">
    <citation type="submission" date="2022-12" db="EMBL/GenBank/DDBJ databases">
        <title>Paraconexibacter alkalitolerans sp. nov. and Baekduia alba sp. nov., isolated from soil and emended description of the genera Paraconexibacter (Chun et al., 2020) and Baekduia (An et al., 2020).</title>
        <authorList>
            <person name="Vieira S."/>
            <person name="Huber K.J."/>
            <person name="Geppert A."/>
            <person name="Wolf J."/>
            <person name="Neumann-Schaal M."/>
            <person name="Muesken M."/>
            <person name="Overmann J."/>
        </authorList>
    </citation>
    <scope>NUCLEOTIDE SEQUENCE</scope>
    <source>
        <strain evidence="1">AEG42_29</strain>
    </source>
</reference>
<dbReference type="KEGG" id="parq:DSM112329_02829"/>
<dbReference type="PROSITE" id="PS51257">
    <property type="entry name" value="PROKAR_LIPOPROTEIN"/>
    <property type="match status" value="1"/>
</dbReference>
<accession>A0AAU7AWG1</accession>
<dbReference type="EMBL" id="CP114014">
    <property type="protein sequence ID" value="XAY05968.1"/>
    <property type="molecule type" value="Genomic_DNA"/>
</dbReference>
<protein>
    <submittedName>
        <fullName evidence="1">Uncharacterized protein</fullName>
    </submittedName>
</protein>
<sequence>MRGQGRRGAYLAASLAVSCGAAFGLGTRPLPGRSSLPWVLVGVSPDGRVLTLARPDIRCAPTTSSVRSTPSTVRVSLRAGPFKAVCSTTLDYRLADQTTVRLPDPLGGRRLTGSAQASQGTGRELREYNVLLRDRRCDDLRELPPAAAALDTRWVKRELKLCLVPLQPGVLSLDILRRPKSAADGGVARAQGGLPPRLLTRDYGGLPPLMRPDLRRGLRHPRIWFTPGTVSSCLQARDHVYGLINETCKDSSRVARDGLFSVEPCASRAPGRVIVSGVVPLGVRTVQLKAGNRTVATARARHGAVLVAGPRADGIAWRSKVVPLKSTSPYSC</sequence>